<dbReference type="Gene3D" id="3.40.50.150">
    <property type="entry name" value="Vaccinia Virus protein VP39"/>
    <property type="match status" value="1"/>
</dbReference>
<dbReference type="PANTHER" id="PTHR43619:SF2">
    <property type="entry name" value="S-ADENOSYL-L-METHIONINE-DEPENDENT METHYLTRANSFERASES SUPERFAMILY PROTEIN"/>
    <property type="match status" value="1"/>
</dbReference>
<gene>
    <name evidence="8" type="ORF">Mkiyose1413_35590</name>
    <name evidence="7" type="ORF">SRL2020028_29600</name>
</gene>
<dbReference type="EMBL" id="BRZI01000029">
    <property type="protein sequence ID" value="GLD31676.1"/>
    <property type="molecule type" value="Genomic_DNA"/>
</dbReference>
<dbReference type="EMBL" id="BRXE01000032">
    <property type="protein sequence ID" value="GLB83704.1"/>
    <property type="molecule type" value="Genomic_DNA"/>
</dbReference>
<evidence type="ECO:0000256" key="5">
    <source>
        <dbReference type="ARBA" id="ARBA00022691"/>
    </source>
</evidence>
<name>A0A9P3Q8R9_9MYCO</name>
<sequence>MARTDGDTWDLTTGVGITATFSAAARAVATTKGLINDPFAESLVRAAGVEYFVRLIEDHAYSTDGGIDPVTTGMINVLAVHGRFLDGFLTQSVRAGIRQVVNLGAGLDTRAYRLWWPVGTTVYELDRPDVTDFKVRMMRELGAKLSVNRCAVGVDLRDDWLTALLRTGFDPVQPTLWIAENLLLGYLPPDAQDRLLRDITGVSAAGSQFAADHLPWTQLQLQEGHAFIDLWRRQGLDVDLTKLTYTAEFPSVPENLAAQRWQICDRDIVELLGVVGLGGRRRMRPRDIAASPRYVTGMLPGDTR</sequence>
<evidence type="ECO:0000313" key="8">
    <source>
        <dbReference type="EMBL" id="GLD31676.1"/>
    </source>
</evidence>
<keyword evidence="5 6" id="KW-0949">S-adenosyl-L-methionine</keyword>
<dbReference type="EC" id="2.1.1.-" evidence="6"/>
<keyword evidence="3 6" id="KW-0489">Methyltransferase</keyword>
<keyword evidence="4" id="KW-0808">Transferase</keyword>
<dbReference type="InterPro" id="IPR007213">
    <property type="entry name" value="Ppm1/Ppm2/Tcmp"/>
</dbReference>
<evidence type="ECO:0000313" key="9">
    <source>
        <dbReference type="Proteomes" id="UP001064782"/>
    </source>
</evidence>
<dbReference type="PANTHER" id="PTHR43619">
    <property type="entry name" value="S-ADENOSYL-L-METHIONINE-DEPENDENT METHYLTRANSFERASE YKTD-RELATED"/>
    <property type="match status" value="1"/>
</dbReference>
<dbReference type="InterPro" id="IPR029063">
    <property type="entry name" value="SAM-dependent_MTases_sf"/>
</dbReference>
<dbReference type="GO" id="GO:0032259">
    <property type="term" value="P:methylation"/>
    <property type="evidence" value="ECO:0007669"/>
    <property type="project" value="UniProtKB-KW"/>
</dbReference>
<evidence type="ECO:0000256" key="6">
    <source>
        <dbReference type="RuleBase" id="RU362030"/>
    </source>
</evidence>
<evidence type="ECO:0000313" key="7">
    <source>
        <dbReference type="EMBL" id="GLB83704.1"/>
    </source>
</evidence>
<dbReference type="GeneID" id="83631008"/>
<dbReference type="AlphaFoldDB" id="A0A9P3Q8R9"/>
<evidence type="ECO:0000256" key="1">
    <source>
        <dbReference type="ARBA" id="ARBA00003907"/>
    </source>
</evidence>
<dbReference type="Pfam" id="PF04072">
    <property type="entry name" value="LCM"/>
    <property type="match status" value="1"/>
</dbReference>
<comment type="caution">
    <text evidence="8">The sequence shown here is derived from an EMBL/GenBank/DDBJ whole genome shotgun (WGS) entry which is preliminary data.</text>
</comment>
<dbReference type="RefSeq" id="WP_236980584.1">
    <property type="nucleotide sequence ID" value="NZ_BRXE01000032.1"/>
</dbReference>
<organism evidence="8 9">
    <name type="scientific">Mycobacterium kiyosense</name>
    <dbReference type="NCBI Taxonomy" id="2871094"/>
    <lineage>
        <taxon>Bacteria</taxon>
        <taxon>Bacillati</taxon>
        <taxon>Actinomycetota</taxon>
        <taxon>Actinomycetes</taxon>
        <taxon>Mycobacteriales</taxon>
        <taxon>Mycobacteriaceae</taxon>
        <taxon>Mycobacterium</taxon>
    </lineage>
</organism>
<proteinExistence type="inferred from homology"/>
<accession>A0A9P3Q8R9</accession>
<comment type="function">
    <text evidence="1 6">Exhibits S-adenosyl-L-methionine-dependent methyltransferase activity.</text>
</comment>
<evidence type="ECO:0000256" key="2">
    <source>
        <dbReference type="ARBA" id="ARBA00008138"/>
    </source>
</evidence>
<dbReference type="NCBIfam" id="TIGR00027">
    <property type="entry name" value="mthyl_TIGR00027"/>
    <property type="match status" value="1"/>
</dbReference>
<reference evidence="8" key="1">
    <citation type="submission" date="2022-08" db="EMBL/GenBank/DDBJ databases">
        <title>Mycobacterium kiyosense sp. nov., scotochromogenic slow-glowing species isolated from respiratory specimens.</title>
        <authorList>
            <person name="Fukano H."/>
            <person name="Kazumi Y."/>
            <person name="Sakagami N."/>
            <person name="Ato M."/>
            <person name="Mitarai S."/>
            <person name="Hoshino Y."/>
        </authorList>
    </citation>
    <scope>NUCLEOTIDE SEQUENCE</scope>
    <source>
        <strain evidence="8">1413</strain>
        <strain evidence="7">SRL2020-028</strain>
    </source>
</reference>
<dbReference type="GO" id="GO:0008168">
    <property type="term" value="F:methyltransferase activity"/>
    <property type="evidence" value="ECO:0007669"/>
    <property type="project" value="UniProtKB-UniRule"/>
</dbReference>
<dbReference type="Proteomes" id="UP001064782">
    <property type="component" value="Unassembled WGS sequence"/>
</dbReference>
<keyword evidence="9" id="KW-1185">Reference proteome</keyword>
<protein>
    <recommendedName>
        <fullName evidence="6">S-adenosyl-L-methionine-dependent methyltransferase</fullName>
        <ecNumber evidence="6">2.1.1.-</ecNumber>
    </recommendedName>
</protein>
<dbReference type="SUPFAM" id="SSF53335">
    <property type="entry name" value="S-adenosyl-L-methionine-dependent methyltransferases"/>
    <property type="match status" value="1"/>
</dbReference>
<dbReference type="InterPro" id="IPR011610">
    <property type="entry name" value="SAM_mthyl_Trfase_ML2640-like"/>
</dbReference>
<dbReference type="Proteomes" id="UP001165663">
    <property type="component" value="Unassembled WGS sequence"/>
</dbReference>
<comment type="similarity">
    <text evidence="2 6">Belongs to the UPF0677 family.</text>
</comment>
<evidence type="ECO:0000256" key="3">
    <source>
        <dbReference type="ARBA" id="ARBA00022603"/>
    </source>
</evidence>
<evidence type="ECO:0000256" key="4">
    <source>
        <dbReference type="ARBA" id="ARBA00022679"/>
    </source>
</evidence>